<evidence type="ECO:0000313" key="1">
    <source>
        <dbReference type="EMBL" id="MEE1972007.1"/>
    </source>
</evidence>
<comment type="caution">
    <text evidence="1">The sequence shown here is derived from an EMBL/GenBank/DDBJ whole genome shotgun (WGS) entry which is preliminary data.</text>
</comment>
<dbReference type="Proteomes" id="UP001343698">
    <property type="component" value="Unassembled WGS sequence"/>
</dbReference>
<proteinExistence type="predicted"/>
<keyword evidence="2" id="KW-1185">Reference proteome</keyword>
<evidence type="ECO:0000313" key="2">
    <source>
        <dbReference type="Proteomes" id="UP001343698"/>
    </source>
</evidence>
<dbReference type="EMBL" id="JAZDDF010000001">
    <property type="protein sequence ID" value="MEE1972007.1"/>
    <property type="molecule type" value="Genomic_DNA"/>
</dbReference>
<protein>
    <recommendedName>
        <fullName evidence="3">Carboxypeptidase regulatory-like domain-containing protein</fullName>
    </recommendedName>
</protein>
<accession>A0ABU7IGE3</accession>
<sequence length="226" mass="25181">MIISQVGDNISEQFENIHLHINKTTFLQGERLWFKAYVREQKTGLPSLLTSNLHVALFNKEGEEVKRKLIYIQNGLGQGSFAIDSTMTDTEFTLLAWTNYMLNFKKLTPFSQKIKLVNYDTVSKISSEPTIQISVYPEGGQLIEGAYNNIGILVNNGLSKGLAVNDLTLIDDSGKVIRNNITTNELGMGKAGFMVEAGKSYSLQFDKADFPTISKSLPEAYKIKSV</sequence>
<evidence type="ECO:0008006" key="3">
    <source>
        <dbReference type="Google" id="ProtNLM"/>
    </source>
</evidence>
<gene>
    <name evidence="1" type="ORF">V1H85_06095</name>
</gene>
<organism evidence="1 2">
    <name type="scientific">Maribacter flavus</name>
    <dbReference type="NCBI Taxonomy" id="1658664"/>
    <lineage>
        <taxon>Bacteria</taxon>
        <taxon>Pseudomonadati</taxon>
        <taxon>Bacteroidota</taxon>
        <taxon>Flavobacteriia</taxon>
        <taxon>Flavobacteriales</taxon>
        <taxon>Flavobacteriaceae</taxon>
        <taxon>Maribacter</taxon>
    </lineage>
</organism>
<name>A0ABU7IGE3_9FLAO</name>
<reference evidence="1 2" key="1">
    <citation type="submission" date="2024-01" db="EMBL/GenBank/DDBJ databases">
        <title>Maribacter spp. originated from different algae showed divergent polysaccharides utilization ability.</title>
        <authorList>
            <person name="Wang H."/>
            <person name="Wu Y."/>
        </authorList>
    </citation>
    <scope>NUCLEOTIDE SEQUENCE [LARGE SCALE GENOMIC DNA]</scope>
    <source>
        <strain evidence="1 2">KPT27_14</strain>
    </source>
</reference>
<dbReference type="RefSeq" id="WP_272636649.1">
    <property type="nucleotide sequence ID" value="NZ_JAZDDF010000001.1"/>
</dbReference>